<feature type="transmembrane region" description="Helical" evidence="1">
    <location>
        <begin position="345"/>
        <end position="365"/>
    </location>
</feature>
<name>A0A6J2XWC6_SITOR</name>
<keyword evidence="1" id="KW-0472">Membrane</keyword>
<evidence type="ECO:0000313" key="4">
    <source>
        <dbReference type="RefSeq" id="XP_030757725.1"/>
    </source>
</evidence>
<dbReference type="GeneID" id="115881643"/>
<dbReference type="Proteomes" id="UP000504635">
    <property type="component" value="Unplaced"/>
</dbReference>
<dbReference type="RefSeq" id="XP_030755070.1">
    <property type="nucleotide sequence ID" value="XM_030899210.1"/>
</dbReference>
<dbReference type="RefSeq" id="XP_030760531.1">
    <property type="nucleotide sequence ID" value="XM_030904671.1"/>
</dbReference>
<reference evidence="3 4" key="1">
    <citation type="submission" date="2025-04" db="UniProtKB">
        <authorList>
            <consortium name="RefSeq"/>
        </authorList>
    </citation>
    <scope>IDENTIFICATION</scope>
    <source>
        <tissue evidence="3 4">Gonads</tissue>
    </source>
</reference>
<dbReference type="KEGG" id="soy:115881643"/>
<gene>
    <name evidence="3" type="primary">LOC115881643</name>
    <name evidence="4" type="synonym">LOC115883496</name>
    <name evidence="5" type="synonym">LOC115885687</name>
</gene>
<dbReference type="AlphaFoldDB" id="A0A6J2XWC6"/>
<organism evidence="2 3">
    <name type="scientific">Sitophilus oryzae</name>
    <name type="common">Rice weevil</name>
    <name type="synonym">Curculio oryzae</name>
    <dbReference type="NCBI Taxonomy" id="7048"/>
    <lineage>
        <taxon>Eukaryota</taxon>
        <taxon>Metazoa</taxon>
        <taxon>Ecdysozoa</taxon>
        <taxon>Arthropoda</taxon>
        <taxon>Hexapoda</taxon>
        <taxon>Insecta</taxon>
        <taxon>Pterygota</taxon>
        <taxon>Neoptera</taxon>
        <taxon>Endopterygota</taxon>
        <taxon>Coleoptera</taxon>
        <taxon>Polyphaga</taxon>
        <taxon>Cucujiformia</taxon>
        <taxon>Curculionidae</taxon>
        <taxon>Dryophthorinae</taxon>
        <taxon>Sitophilus</taxon>
    </lineage>
</organism>
<evidence type="ECO:0000313" key="3">
    <source>
        <dbReference type="RefSeq" id="XP_030755070.1"/>
    </source>
</evidence>
<protein>
    <submittedName>
        <fullName evidence="3">Uncharacterized protein LOC115881643</fullName>
    </submittedName>
    <submittedName>
        <fullName evidence="4">Uncharacterized protein LOC115883496</fullName>
    </submittedName>
    <submittedName>
        <fullName evidence="5">Uncharacterized protein LOC115885687</fullName>
    </submittedName>
</protein>
<dbReference type="Pfam" id="PF12259">
    <property type="entry name" value="Baculo_F"/>
    <property type="match status" value="1"/>
</dbReference>
<dbReference type="KEGG" id="soy:115885687"/>
<evidence type="ECO:0000256" key="1">
    <source>
        <dbReference type="SAM" id="Phobius"/>
    </source>
</evidence>
<dbReference type="KEGG" id="soy:115883496"/>
<proteinExistence type="predicted"/>
<keyword evidence="1" id="KW-0812">Transmembrane</keyword>
<dbReference type="RefSeq" id="XP_030757725.1">
    <property type="nucleotide sequence ID" value="XM_030901865.1"/>
</dbReference>
<accession>A0A6J2XWC6</accession>
<dbReference type="InterPro" id="IPR022048">
    <property type="entry name" value="Envelope_fusion-like"/>
</dbReference>
<sequence>MDISDQLNYFQSQIDILNICESLMESYTFLENQIDDIINSITFARLKILHSSIITPNDLVDSLKHISQSLKRNNLPLPISATSIPQYLDIIELKAYQLDSKVVFVLNIPLVEPEEYTLYRIYPIPLLDHRTALHHILSTTYKYIARSDDSLLYIIIEDPEACKSTGRKTRICSNIFPYPIDSDAICEAQLLKQQDHLPRTCQSSLIMAKEYNINKLNLNFWLIIISDPLPLTIKCGNRDIITKILNNNTLLKLQSECIAFVGSTRIQGQKDINVYDNVTYNTFPIQIPYSCCSNIPEKIKIPNLKPLKLSKLNLEDLSVANHKLNEYSEQLNNLINEPFVKKHHGWFTILTIIVIVTLVLIYIFCKCKSRRRSRIGIAISHDDYPPSPPRNQVESTFSKWKKILPRRRPSIHLEEPIEEESFELNPNKNSV</sequence>
<dbReference type="OrthoDB" id="6628329at2759"/>
<keyword evidence="1" id="KW-1133">Transmembrane helix</keyword>
<evidence type="ECO:0000313" key="2">
    <source>
        <dbReference type="Proteomes" id="UP000504635"/>
    </source>
</evidence>
<keyword evidence="2" id="KW-1185">Reference proteome</keyword>
<evidence type="ECO:0000313" key="5">
    <source>
        <dbReference type="RefSeq" id="XP_030760531.1"/>
    </source>
</evidence>